<dbReference type="GO" id="GO:0003712">
    <property type="term" value="F:transcription coregulator activity"/>
    <property type="evidence" value="ECO:0007669"/>
    <property type="project" value="InterPro"/>
</dbReference>
<evidence type="ECO:0000313" key="11">
    <source>
        <dbReference type="Proteomes" id="UP000011064"/>
    </source>
</evidence>
<sequence>MSGIPHNFPMSLRPWPTKEGNGSALPTLISRINAERGQFRNLTEEGLREEIAKGENEAAADNEDVSTEDETEAAPDRQKEVMDAKAEMLAQLEQAHHASMIALDFVALLLSKDQPVQAGLSISDGLRHVVSLGTLGADRVKDTRLTEPRKKDIAAVGKGWKIQSFNTSVESILNAASRLETEIAAETKYWEAILSVDEKGWKTCKLPQEQHTLGVRFGFFDAAPAFSNRSLAALRRQPDGTAYLDHGAADPTPKRVLIHIETNGVLTGALAPETSAPDSSSLETLVLRSRNAIFEEELWQELNREARTLANHSVRMTGDEISCQLTPSTRILLRLEPLSTSPPTTTPQPRAHDDIATMLSLALHLELSYAHRQNQRRRTQPPPPISSAPRPNPPYALLRPLLAYEHHIGVLAALRATTASLTTTLCAASLTVPAATLLPATPTPATSTEERVAALLSSREAEFLVPLPANQSVTIKLRSDLGIQTRFRIEITPALAAVCRAPPNPSVEEVRTFLWWAAGCAVVRAVVEKGEEAGVGEGLKGWKEMASPCLVSKEAGGRSREIGVVVVEGRLGLKVKSGKGNRVVGWGVGGEERGVWEVVEEVGRSDGTEGAWGMDMKLLERLRRLNKVT</sequence>
<comment type="similarity">
    <text evidence="2 8">Belongs to the Mediator complex subunit 17 family.</text>
</comment>
<keyword evidence="4 8" id="KW-0805">Transcription regulation</keyword>
<evidence type="ECO:0000256" key="2">
    <source>
        <dbReference type="ARBA" id="ARBA00005635"/>
    </source>
</evidence>
<dbReference type="GO" id="GO:0006357">
    <property type="term" value="P:regulation of transcription by RNA polymerase II"/>
    <property type="evidence" value="ECO:0007669"/>
    <property type="project" value="InterPro"/>
</dbReference>
<comment type="function">
    <text evidence="8">Component of the Mediator complex, a coactivator involved in the regulated transcription of nearly all RNA polymerase II-dependent genes. Mediator functions as a bridge to convey information from gene-specific regulatory proteins to the basal RNA polymerase II transcription machinery. Mediator is recruited to promoters by direct interactions with regulatory proteins and serves as a scaffold for the assembly of a functional preinitiation complex with RNA polymerase II and the general transcription factors.</text>
</comment>
<proteinExistence type="inferred from homology"/>
<dbReference type="InParanoid" id="L8G1G9"/>
<dbReference type="InterPro" id="IPR019313">
    <property type="entry name" value="Mediator_Med17"/>
</dbReference>
<feature type="compositionally biased region" description="Pro residues" evidence="9">
    <location>
        <begin position="380"/>
        <end position="392"/>
    </location>
</feature>
<evidence type="ECO:0000313" key="10">
    <source>
        <dbReference type="EMBL" id="ELR07090.1"/>
    </source>
</evidence>
<dbReference type="OrthoDB" id="5319830at2759"/>
<organism evidence="10 11">
    <name type="scientific">Pseudogymnoascus destructans (strain ATCC MYA-4855 / 20631-21)</name>
    <name type="common">Bat white-nose syndrome fungus</name>
    <name type="synonym">Geomyces destructans</name>
    <dbReference type="NCBI Taxonomy" id="658429"/>
    <lineage>
        <taxon>Eukaryota</taxon>
        <taxon>Fungi</taxon>
        <taxon>Dikarya</taxon>
        <taxon>Ascomycota</taxon>
        <taxon>Pezizomycotina</taxon>
        <taxon>Leotiomycetes</taxon>
        <taxon>Thelebolales</taxon>
        <taxon>Thelebolaceae</taxon>
        <taxon>Pseudogymnoascus</taxon>
    </lineage>
</organism>
<keyword evidence="6 8" id="KW-0539">Nucleus</keyword>
<dbReference type="GO" id="GO:0016592">
    <property type="term" value="C:mediator complex"/>
    <property type="evidence" value="ECO:0007669"/>
    <property type="project" value="InterPro"/>
</dbReference>
<evidence type="ECO:0000256" key="6">
    <source>
        <dbReference type="ARBA" id="ARBA00023242"/>
    </source>
</evidence>
<dbReference type="Gene3D" id="6.10.250.2620">
    <property type="match status" value="1"/>
</dbReference>
<keyword evidence="11" id="KW-1185">Reference proteome</keyword>
<comment type="subcellular location">
    <subcellularLocation>
        <location evidence="1 8">Nucleus</location>
    </subcellularLocation>
</comment>
<dbReference type="Proteomes" id="UP000011064">
    <property type="component" value="Unassembled WGS sequence"/>
</dbReference>
<evidence type="ECO:0000256" key="3">
    <source>
        <dbReference type="ARBA" id="ARBA00019610"/>
    </source>
</evidence>
<dbReference type="EMBL" id="GL573496">
    <property type="protein sequence ID" value="ELR07090.1"/>
    <property type="molecule type" value="Genomic_DNA"/>
</dbReference>
<dbReference type="GO" id="GO:0070847">
    <property type="term" value="C:core mediator complex"/>
    <property type="evidence" value="ECO:0007669"/>
    <property type="project" value="TreeGrafter"/>
</dbReference>
<dbReference type="PANTHER" id="PTHR13114">
    <property type="entry name" value="MEDIATOR OF RNA POLYMERASE II TRANSCRIPTION SUBUNIT 17"/>
    <property type="match status" value="1"/>
</dbReference>
<dbReference type="AlphaFoldDB" id="L8G1G9"/>
<dbReference type="HOGENOM" id="CLU_015164_0_0_1"/>
<evidence type="ECO:0000256" key="8">
    <source>
        <dbReference type="RuleBase" id="RU364140"/>
    </source>
</evidence>
<reference evidence="11" key="1">
    <citation type="submission" date="2010-09" db="EMBL/GenBank/DDBJ databases">
        <title>The genome sequence of Geomyces destructans 20631-21.</title>
        <authorList>
            <consortium name="The Broad Institute Genome Sequencing Platform"/>
            <person name="Cuomo C.A."/>
            <person name="Blehert D.S."/>
            <person name="Lorch J.M."/>
            <person name="Young S.K."/>
            <person name="Zeng Q."/>
            <person name="Gargeya S."/>
            <person name="Fitzgerald M."/>
            <person name="Haas B."/>
            <person name="Abouelleil A."/>
            <person name="Alvarado L."/>
            <person name="Arachchi H.M."/>
            <person name="Berlin A."/>
            <person name="Brown A."/>
            <person name="Chapman S.B."/>
            <person name="Chen Z."/>
            <person name="Dunbar C."/>
            <person name="Freedman E."/>
            <person name="Gearin G."/>
            <person name="Gellesch M."/>
            <person name="Goldberg J."/>
            <person name="Griggs A."/>
            <person name="Gujja S."/>
            <person name="Heiman D."/>
            <person name="Howarth C."/>
            <person name="Larson L."/>
            <person name="Lui A."/>
            <person name="MacDonald P.J.P."/>
            <person name="Montmayeur A."/>
            <person name="Murphy C."/>
            <person name="Neiman D."/>
            <person name="Pearson M."/>
            <person name="Priest M."/>
            <person name="Roberts A."/>
            <person name="Saif S."/>
            <person name="Shea T."/>
            <person name="Shenoy N."/>
            <person name="Sisk P."/>
            <person name="Stolte C."/>
            <person name="Sykes S."/>
            <person name="Wortman J."/>
            <person name="Nusbaum C."/>
            <person name="Birren B."/>
        </authorList>
    </citation>
    <scope>NUCLEOTIDE SEQUENCE [LARGE SCALE GENOMIC DNA]</scope>
    <source>
        <strain evidence="11">ATCC MYA-4855 / 20631-21</strain>
    </source>
</reference>
<feature type="region of interest" description="Disordered" evidence="9">
    <location>
        <begin position="52"/>
        <end position="78"/>
    </location>
</feature>
<gene>
    <name evidence="8" type="primary">MED17</name>
    <name evidence="10" type="ORF">GMDG_08267</name>
</gene>
<evidence type="ECO:0000256" key="9">
    <source>
        <dbReference type="SAM" id="MobiDB-lite"/>
    </source>
</evidence>
<dbReference type="STRING" id="658429.L8G1G9"/>
<dbReference type="Pfam" id="PF10156">
    <property type="entry name" value="Med17"/>
    <property type="match status" value="1"/>
</dbReference>
<evidence type="ECO:0000256" key="4">
    <source>
        <dbReference type="ARBA" id="ARBA00023015"/>
    </source>
</evidence>
<feature type="region of interest" description="Disordered" evidence="9">
    <location>
        <begin position="372"/>
        <end position="392"/>
    </location>
</feature>
<keyword evidence="5 8" id="KW-0804">Transcription</keyword>
<evidence type="ECO:0000256" key="5">
    <source>
        <dbReference type="ARBA" id="ARBA00023163"/>
    </source>
</evidence>
<keyword evidence="8" id="KW-0010">Activator</keyword>
<evidence type="ECO:0000256" key="7">
    <source>
        <dbReference type="ARBA" id="ARBA00032014"/>
    </source>
</evidence>
<protein>
    <recommendedName>
        <fullName evidence="3 8">Mediator of RNA polymerase II transcription subunit 17</fullName>
    </recommendedName>
    <alternativeName>
        <fullName evidence="7 8">Mediator complex subunit 17</fullName>
    </alternativeName>
</protein>
<dbReference type="VEuPathDB" id="FungiDB:GMDG_08267"/>
<comment type="subunit">
    <text evidence="8">Component of the Mediator complex.</text>
</comment>
<feature type="region of interest" description="Disordered" evidence="9">
    <location>
        <begin position="1"/>
        <end position="22"/>
    </location>
</feature>
<dbReference type="PANTHER" id="PTHR13114:SF7">
    <property type="entry name" value="MEDIATOR OF RNA POLYMERASE II TRANSCRIPTION SUBUNIT 17"/>
    <property type="match status" value="1"/>
</dbReference>
<accession>L8G1G9</accession>
<name>L8G1G9_PSED2</name>
<feature type="compositionally biased region" description="Acidic residues" evidence="9">
    <location>
        <begin position="58"/>
        <end position="73"/>
    </location>
</feature>
<evidence type="ECO:0000256" key="1">
    <source>
        <dbReference type="ARBA" id="ARBA00004123"/>
    </source>
</evidence>